<proteinExistence type="predicted"/>
<feature type="active site" description="O-(5'-phospho-DNA)-tyrosine intermediate" evidence="9">
    <location>
        <position position="118"/>
    </location>
</feature>
<dbReference type="Gene3D" id="3.30.1360.40">
    <property type="match status" value="1"/>
</dbReference>
<protein>
    <recommendedName>
        <fullName evidence="3">DNA topoisomerase (ATP-hydrolyzing)</fullName>
        <ecNumber evidence="3">5.6.2.2</ecNumber>
    </recommendedName>
</protein>
<dbReference type="InterPro" id="IPR013757">
    <property type="entry name" value="Topo_IIA_A_a_sf"/>
</dbReference>
<evidence type="ECO:0000256" key="9">
    <source>
        <dbReference type="PROSITE-ProRule" id="PRU01384"/>
    </source>
</evidence>
<evidence type="ECO:0000256" key="8">
    <source>
        <dbReference type="ARBA" id="ARBA00023235"/>
    </source>
</evidence>
<name>A0A8D9C8D3_9VIRU</name>
<organism evidence="12">
    <name type="scientific">uncultured marine phage</name>
    <dbReference type="NCBI Taxonomy" id="707152"/>
    <lineage>
        <taxon>Viruses</taxon>
        <taxon>environmental samples</taxon>
    </lineage>
</organism>
<evidence type="ECO:0000256" key="3">
    <source>
        <dbReference type="ARBA" id="ARBA00012895"/>
    </source>
</evidence>
<dbReference type="GO" id="GO:0006265">
    <property type="term" value="P:DNA topological change"/>
    <property type="evidence" value="ECO:0007669"/>
    <property type="project" value="UniProtKB-UniRule"/>
</dbReference>
<dbReference type="GO" id="GO:0000819">
    <property type="term" value="P:sister chromatid segregation"/>
    <property type="evidence" value="ECO:0007669"/>
    <property type="project" value="TreeGrafter"/>
</dbReference>
<dbReference type="InterPro" id="IPR013758">
    <property type="entry name" value="Topo_IIA_A/C_ab"/>
</dbReference>
<keyword evidence="4" id="KW-0547">Nucleotide-binding</keyword>
<gene>
    <name evidence="12" type="ORF">SLAVMIC_00125</name>
</gene>
<dbReference type="Pfam" id="PF00521">
    <property type="entry name" value="DNA_topoisoIV"/>
    <property type="match status" value="1"/>
</dbReference>
<accession>A0A8D9C8D3</accession>
<dbReference type="InterPro" id="IPR050634">
    <property type="entry name" value="DNA_Topoisomerase_II"/>
</dbReference>
<dbReference type="SMART" id="SM00434">
    <property type="entry name" value="TOP4c"/>
    <property type="match status" value="1"/>
</dbReference>
<reference evidence="12" key="1">
    <citation type="submission" date="2021-06" db="EMBL/GenBank/DDBJ databases">
        <authorList>
            <person name="Gannon L."/>
            <person name="Redgwell R T."/>
            <person name="Michniewski S."/>
            <person name="Harrison D C."/>
            <person name="Millard A."/>
        </authorList>
    </citation>
    <scope>NUCLEOTIDE SEQUENCE</scope>
</reference>
<comment type="catalytic activity">
    <reaction evidence="1 9">
        <text>ATP-dependent breakage, passage and rejoining of double-stranded DNA.</text>
        <dbReference type="EC" id="5.6.2.2"/>
    </reaction>
</comment>
<dbReference type="InterPro" id="IPR013760">
    <property type="entry name" value="Topo_IIA-like_dom_sf"/>
</dbReference>
<evidence type="ECO:0000256" key="4">
    <source>
        <dbReference type="ARBA" id="ARBA00022741"/>
    </source>
</evidence>
<evidence type="ECO:0000259" key="11">
    <source>
        <dbReference type="PROSITE" id="PS52040"/>
    </source>
</evidence>
<dbReference type="GO" id="GO:0003677">
    <property type="term" value="F:DNA binding"/>
    <property type="evidence" value="ECO:0007669"/>
    <property type="project" value="UniProtKB-UniRule"/>
</dbReference>
<evidence type="ECO:0000256" key="7">
    <source>
        <dbReference type="ARBA" id="ARBA00023125"/>
    </source>
</evidence>
<evidence type="ECO:0000313" key="12">
    <source>
        <dbReference type="EMBL" id="CAG7579850.1"/>
    </source>
</evidence>
<keyword evidence="8 9" id="KW-0413">Isomerase</keyword>
<dbReference type="PROSITE" id="PS52040">
    <property type="entry name" value="TOPO_IIA"/>
    <property type="match status" value="1"/>
</dbReference>
<dbReference type="Gene3D" id="1.10.268.10">
    <property type="entry name" value="Topoisomerase, domain 3"/>
    <property type="match status" value="1"/>
</dbReference>
<dbReference type="PANTHER" id="PTHR10169:SF38">
    <property type="entry name" value="DNA TOPOISOMERASE 2"/>
    <property type="match status" value="1"/>
</dbReference>
<dbReference type="InterPro" id="IPR002205">
    <property type="entry name" value="Topo_IIA_dom_A"/>
</dbReference>
<evidence type="ECO:0000256" key="2">
    <source>
        <dbReference type="ARBA" id="ARBA00001946"/>
    </source>
</evidence>
<keyword evidence="7 9" id="KW-0238">DNA-binding</keyword>
<dbReference type="Gene3D" id="3.90.199.10">
    <property type="entry name" value="Topoisomerase II, domain 5"/>
    <property type="match status" value="1"/>
</dbReference>
<evidence type="ECO:0000256" key="10">
    <source>
        <dbReference type="SAM" id="Coils"/>
    </source>
</evidence>
<dbReference type="EMBL" id="OU342829">
    <property type="protein sequence ID" value="CAG7579850.1"/>
    <property type="molecule type" value="Genomic_DNA"/>
</dbReference>
<evidence type="ECO:0000256" key="6">
    <source>
        <dbReference type="ARBA" id="ARBA00023029"/>
    </source>
</evidence>
<keyword evidence="5" id="KW-0067">ATP-binding</keyword>
<feature type="domain" description="Topo IIA-type catalytic" evidence="11">
    <location>
        <begin position="30"/>
        <end position="448"/>
    </location>
</feature>
<dbReference type="SUPFAM" id="SSF56719">
    <property type="entry name" value="Type II DNA topoisomerase"/>
    <property type="match status" value="1"/>
</dbReference>
<dbReference type="EC" id="5.6.2.2" evidence="3"/>
<feature type="coiled-coil region" evidence="10">
    <location>
        <begin position="411"/>
        <end position="438"/>
    </location>
</feature>
<comment type="cofactor">
    <cofactor evidence="2">
        <name>Mg(2+)</name>
        <dbReference type="ChEBI" id="CHEBI:18420"/>
    </cofactor>
</comment>
<dbReference type="GO" id="GO:0005524">
    <property type="term" value="F:ATP binding"/>
    <property type="evidence" value="ECO:0007669"/>
    <property type="project" value="UniProtKB-KW"/>
</dbReference>
<evidence type="ECO:0000256" key="1">
    <source>
        <dbReference type="ARBA" id="ARBA00000185"/>
    </source>
</evidence>
<dbReference type="PANTHER" id="PTHR10169">
    <property type="entry name" value="DNA TOPOISOMERASE/GYRASE"/>
    <property type="match status" value="1"/>
</dbReference>
<evidence type="ECO:0000256" key="5">
    <source>
        <dbReference type="ARBA" id="ARBA00022840"/>
    </source>
</evidence>
<sequence length="454" mass="52801">MAVQLAPIKIENFFNTDYVDSASYDNLRKVASYVDGLKNCNRKIIHTVLKKNINSKSKVSRLQSTISEFTEYLHGEDGIGKVMVGMAQNYTGANNIPLLQRNGNYGTRLDHVAGASRYIYTQKENYLDSIFRKDDYEILTEQYFEGIKIEPRFFVPVLPMLLINGSEGISTGFAQKILPRDPKVITSELTKILNGKKTLEKVNVGKPYWDGFKGRVVRDEENPKKWYIYGNIVKENLNTIIVDELPVGYDLKKYLSILEDLSDKNVIVSYKDYSEGEDFRFKIRVKREFSQKNSDEQMYVKFKLKASVTENYTTIDENNRIRVFSGANEIFIDYFKVRMEYFNTRKGHLIDNMNYELDLLNSKFIFIKSVIDGTIVINNTTKKNIVDQIEKNVKIIKVEDNYDYLLRMPLYSLTKEKLIELKAKIKSIKEELTIYKGKTLENLWIEDIESIKLN</sequence>
<dbReference type="GO" id="GO:0003918">
    <property type="term" value="F:DNA topoisomerase type II (double strand cut, ATP-hydrolyzing) activity"/>
    <property type="evidence" value="ECO:0007669"/>
    <property type="project" value="UniProtKB-EC"/>
</dbReference>
<keyword evidence="10" id="KW-0175">Coiled coil</keyword>
<keyword evidence="6 9" id="KW-0799">Topoisomerase</keyword>